<comment type="catalytic activity">
    <reaction evidence="12">
        <text>(6R)-5,10-methylene-5,6,7,8-tetrahydrofolate + NADP(+) = (6R)-5,10-methenyltetrahydrofolate + NADPH</text>
        <dbReference type="Rhea" id="RHEA:22812"/>
        <dbReference type="ChEBI" id="CHEBI:15636"/>
        <dbReference type="ChEBI" id="CHEBI:57455"/>
        <dbReference type="ChEBI" id="CHEBI:57783"/>
        <dbReference type="ChEBI" id="CHEBI:58349"/>
        <dbReference type="EC" id="1.5.1.5"/>
    </reaction>
</comment>
<dbReference type="Gene3D" id="3.40.50.10860">
    <property type="entry name" value="Leucine Dehydrogenase, chain A, domain 1"/>
    <property type="match status" value="1"/>
</dbReference>
<gene>
    <name evidence="12 15" type="primary">folD</name>
    <name evidence="15" type="ORF">R50_1145</name>
</gene>
<evidence type="ECO:0000313" key="15">
    <source>
        <dbReference type="EMBL" id="CAB1128651.1"/>
    </source>
</evidence>
<dbReference type="Proteomes" id="UP000503399">
    <property type="component" value="Chromosome"/>
</dbReference>
<evidence type="ECO:0000256" key="11">
    <source>
        <dbReference type="ARBA" id="ARBA00023268"/>
    </source>
</evidence>
<dbReference type="PANTHER" id="PTHR48099:SF5">
    <property type="entry name" value="C-1-TETRAHYDROFOLATE SYNTHASE, CYTOPLASMIC"/>
    <property type="match status" value="1"/>
</dbReference>
<dbReference type="GO" id="GO:0004477">
    <property type="term" value="F:methenyltetrahydrofolate cyclohydrolase activity"/>
    <property type="evidence" value="ECO:0007669"/>
    <property type="project" value="UniProtKB-UniRule"/>
</dbReference>
<keyword evidence="3 12" id="KW-0554">One-carbon metabolism</keyword>
<dbReference type="EC" id="3.5.4.9" evidence="12"/>
<evidence type="ECO:0000256" key="6">
    <source>
        <dbReference type="ARBA" id="ARBA00022801"/>
    </source>
</evidence>
<dbReference type="Gene3D" id="3.40.50.720">
    <property type="entry name" value="NAD(P)-binding Rossmann-like Domain"/>
    <property type="match status" value="1"/>
</dbReference>
<evidence type="ECO:0000256" key="4">
    <source>
        <dbReference type="ARBA" id="ARBA00022605"/>
    </source>
</evidence>
<keyword evidence="4 12" id="KW-0028">Amino-acid biosynthesis</keyword>
<dbReference type="InterPro" id="IPR046346">
    <property type="entry name" value="Aminoacid_DH-like_N_sf"/>
</dbReference>
<dbReference type="KEGG" id="hfv:R50_1145"/>
<dbReference type="CDD" id="cd01080">
    <property type="entry name" value="NAD_bind_m-THF_DH_Cyclohyd"/>
    <property type="match status" value="1"/>
</dbReference>
<dbReference type="Pfam" id="PF02882">
    <property type="entry name" value="THF_DHG_CYH_C"/>
    <property type="match status" value="1"/>
</dbReference>
<dbReference type="InterPro" id="IPR020631">
    <property type="entry name" value="THF_DH/CycHdrlase_NAD-bd_dom"/>
</dbReference>
<evidence type="ECO:0000256" key="9">
    <source>
        <dbReference type="ARBA" id="ARBA00023102"/>
    </source>
</evidence>
<evidence type="ECO:0000259" key="14">
    <source>
        <dbReference type="Pfam" id="PF02882"/>
    </source>
</evidence>
<evidence type="ECO:0000256" key="7">
    <source>
        <dbReference type="ARBA" id="ARBA00022857"/>
    </source>
</evidence>
<dbReference type="PRINTS" id="PR00085">
    <property type="entry name" value="THFDHDRGNASE"/>
</dbReference>
<dbReference type="EC" id="1.5.1.5" evidence="12"/>
<evidence type="ECO:0000256" key="1">
    <source>
        <dbReference type="ARBA" id="ARBA00004777"/>
    </source>
</evidence>
<comment type="catalytic activity">
    <reaction evidence="12">
        <text>(6R)-5,10-methenyltetrahydrofolate + H2O = (6R)-10-formyltetrahydrofolate + H(+)</text>
        <dbReference type="Rhea" id="RHEA:23700"/>
        <dbReference type="ChEBI" id="CHEBI:15377"/>
        <dbReference type="ChEBI" id="CHEBI:15378"/>
        <dbReference type="ChEBI" id="CHEBI:57455"/>
        <dbReference type="ChEBI" id="CHEBI:195366"/>
        <dbReference type="EC" id="3.5.4.9"/>
    </reaction>
</comment>
<keyword evidence="7 12" id="KW-0521">NADP</keyword>
<reference evidence="15 16" key="1">
    <citation type="submission" date="2020-02" db="EMBL/GenBank/DDBJ databases">
        <authorList>
            <person name="Hogendoorn C."/>
        </authorList>
    </citation>
    <scope>NUCLEOTIDE SEQUENCE [LARGE SCALE GENOMIC DNA]</scope>
    <source>
        <strain evidence="15">R501</strain>
    </source>
</reference>
<evidence type="ECO:0000259" key="13">
    <source>
        <dbReference type="Pfam" id="PF00763"/>
    </source>
</evidence>
<protein>
    <recommendedName>
        <fullName evidence="12">Bifunctional protein FolD</fullName>
    </recommendedName>
    <domain>
        <recommendedName>
            <fullName evidence="12">Methylenetetrahydrofolate dehydrogenase</fullName>
            <ecNumber evidence="12">1.5.1.5</ecNumber>
        </recommendedName>
    </domain>
    <domain>
        <recommendedName>
            <fullName evidence="12">Methenyltetrahydrofolate cyclohydrolase</fullName>
            <ecNumber evidence="12">3.5.4.9</ecNumber>
        </recommendedName>
    </domain>
</protein>
<dbReference type="GO" id="GO:0004488">
    <property type="term" value="F:methylenetetrahydrofolate dehydrogenase (NADP+) activity"/>
    <property type="evidence" value="ECO:0007669"/>
    <property type="project" value="UniProtKB-UniRule"/>
</dbReference>
<feature type="binding site" evidence="12">
    <location>
        <begin position="171"/>
        <end position="173"/>
    </location>
    <ligand>
        <name>NADP(+)</name>
        <dbReference type="ChEBI" id="CHEBI:58349"/>
    </ligand>
</feature>
<dbReference type="PROSITE" id="PS00767">
    <property type="entry name" value="THF_DHG_CYH_2"/>
    <property type="match status" value="1"/>
</dbReference>
<comment type="function">
    <text evidence="12">Catalyzes the oxidation of 5,10-methylenetetrahydrofolate to 5,10-methenyltetrahydrofolate and then the hydrolysis of 5,10-methenyltetrahydrofolate to 10-formyltetrahydrofolate.</text>
</comment>
<accession>A0A6F8ZFJ6</accession>
<evidence type="ECO:0000313" key="16">
    <source>
        <dbReference type="Proteomes" id="UP000503399"/>
    </source>
</evidence>
<keyword evidence="5 12" id="KW-0658">Purine biosynthesis</keyword>
<name>A0A6F8ZFJ6_9FIRM</name>
<dbReference type="UniPathway" id="UPA00193"/>
<evidence type="ECO:0000256" key="10">
    <source>
        <dbReference type="ARBA" id="ARBA00023167"/>
    </source>
</evidence>
<organism evidence="15 16">
    <name type="scientific">Candidatus Hydrogenisulfobacillus filiaventi</name>
    <dbReference type="NCBI Taxonomy" id="2707344"/>
    <lineage>
        <taxon>Bacteria</taxon>
        <taxon>Bacillati</taxon>
        <taxon>Bacillota</taxon>
        <taxon>Clostridia</taxon>
        <taxon>Eubacteriales</taxon>
        <taxon>Clostridiales Family XVII. Incertae Sedis</taxon>
        <taxon>Candidatus Hydrogenisulfobacillus</taxon>
    </lineage>
</organism>
<keyword evidence="6 12" id="KW-0378">Hydrolase</keyword>
<comment type="pathway">
    <text evidence="1 12">One-carbon metabolism; tetrahydrofolate interconversion.</text>
</comment>
<dbReference type="GO" id="GO:0005829">
    <property type="term" value="C:cytosol"/>
    <property type="evidence" value="ECO:0007669"/>
    <property type="project" value="TreeGrafter"/>
</dbReference>
<dbReference type="InterPro" id="IPR020867">
    <property type="entry name" value="THF_DH/CycHdrlase_CS"/>
</dbReference>
<proteinExistence type="inferred from homology"/>
<keyword evidence="11 12" id="KW-0511">Multifunctional enzyme</keyword>
<comment type="subunit">
    <text evidence="2 12">Homodimer.</text>
</comment>
<dbReference type="GO" id="GO:0006164">
    <property type="term" value="P:purine nucleotide biosynthetic process"/>
    <property type="evidence" value="ECO:0007669"/>
    <property type="project" value="UniProtKB-KW"/>
</dbReference>
<dbReference type="GO" id="GO:0009086">
    <property type="term" value="P:methionine biosynthetic process"/>
    <property type="evidence" value="ECO:0007669"/>
    <property type="project" value="UniProtKB-KW"/>
</dbReference>
<dbReference type="SUPFAM" id="SSF51735">
    <property type="entry name" value="NAD(P)-binding Rossmann-fold domains"/>
    <property type="match status" value="1"/>
</dbReference>
<evidence type="ECO:0000256" key="12">
    <source>
        <dbReference type="HAMAP-Rule" id="MF_01576"/>
    </source>
</evidence>
<keyword evidence="10 12" id="KW-0486">Methionine biosynthesis</keyword>
<evidence type="ECO:0000256" key="2">
    <source>
        <dbReference type="ARBA" id="ARBA00011738"/>
    </source>
</evidence>
<dbReference type="InterPro" id="IPR036291">
    <property type="entry name" value="NAD(P)-bd_dom_sf"/>
</dbReference>
<keyword evidence="9 12" id="KW-0368">Histidine biosynthesis</keyword>
<dbReference type="FunFam" id="3.40.50.720:FF:000006">
    <property type="entry name" value="Bifunctional protein FolD"/>
    <property type="match status" value="1"/>
</dbReference>
<dbReference type="PANTHER" id="PTHR48099">
    <property type="entry name" value="C-1-TETRAHYDROFOLATE SYNTHASE, CYTOPLASMIC-RELATED"/>
    <property type="match status" value="1"/>
</dbReference>
<keyword evidence="16" id="KW-1185">Reference proteome</keyword>
<dbReference type="FunFam" id="3.40.50.10860:FF:000005">
    <property type="entry name" value="C-1-tetrahydrofolate synthase, cytoplasmic, putative"/>
    <property type="match status" value="1"/>
</dbReference>
<comment type="caution">
    <text evidence="12">Lacks conserved residue(s) required for the propagation of feature annotation.</text>
</comment>
<feature type="binding site" evidence="12">
    <location>
        <position position="237"/>
    </location>
    <ligand>
        <name>NADP(+)</name>
        <dbReference type="ChEBI" id="CHEBI:58349"/>
    </ligand>
</feature>
<evidence type="ECO:0000256" key="3">
    <source>
        <dbReference type="ARBA" id="ARBA00022563"/>
    </source>
</evidence>
<feature type="domain" description="Tetrahydrofolate dehydrogenase/cyclohydrolase catalytic" evidence="13">
    <location>
        <begin position="11"/>
        <end position="126"/>
    </location>
</feature>
<dbReference type="GO" id="GO:0035999">
    <property type="term" value="P:tetrahydrofolate interconversion"/>
    <property type="evidence" value="ECO:0007669"/>
    <property type="project" value="UniProtKB-UniRule"/>
</dbReference>
<evidence type="ECO:0000256" key="5">
    <source>
        <dbReference type="ARBA" id="ARBA00022755"/>
    </source>
</evidence>
<dbReference type="AlphaFoldDB" id="A0A6F8ZFJ6"/>
<dbReference type="HAMAP" id="MF_01576">
    <property type="entry name" value="THF_DHG_CYH"/>
    <property type="match status" value="1"/>
</dbReference>
<sequence length="293" mass="30490">MDEVMGGARTLDGKAVAARVQEEIRQRIAARAARDGQRPGLAVVQVGEDPASSVYVRNKRRTAERLGMRSREVHLPADAGTEAVLAAVADLAADDAVHGILVQLPLPPAVDVEAVLAAIPPDKDVDGLTVTNLGRLLAGRPGLVPCTPAGIMTLLGAYGITLDGARAVVIGRSRLVGLPVALLLQQANATVTVVHTHTRDAARLAREAEVLVVAAGRPQLVTAEWVRPGAVVVDVGIHRQGERLVGDVEAASVARVAGYLSPVPGGVGPMTIASLMANTWQAFTEQVPPPEEP</sequence>
<dbReference type="InterPro" id="IPR020630">
    <property type="entry name" value="THF_DH/CycHdrlase_cat_dom"/>
</dbReference>
<dbReference type="Pfam" id="PF00763">
    <property type="entry name" value="THF_DHG_CYH"/>
    <property type="match status" value="1"/>
</dbReference>
<dbReference type="SUPFAM" id="SSF53223">
    <property type="entry name" value="Aminoacid dehydrogenase-like, N-terminal domain"/>
    <property type="match status" value="1"/>
</dbReference>
<dbReference type="NCBIfam" id="NF010783">
    <property type="entry name" value="PRK14186.1"/>
    <property type="match status" value="1"/>
</dbReference>
<feature type="domain" description="Tetrahydrofolate dehydrogenase/cyclohydrolase NAD(P)-binding" evidence="14">
    <location>
        <begin position="145"/>
        <end position="286"/>
    </location>
</feature>
<dbReference type="InterPro" id="IPR000672">
    <property type="entry name" value="THF_DH/CycHdrlase"/>
</dbReference>
<dbReference type="GO" id="GO:0000105">
    <property type="term" value="P:L-histidine biosynthetic process"/>
    <property type="evidence" value="ECO:0007669"/>
    <property type="project" value="UniProtKB-KW"/>
</dbReference>
<dbReference type="EMBL" id="LR778114">
    <property type="protein sequence ID" value="CAB1128651.1"/>
    <property type="molecule type" value="Genomic_DNA"/>
</dbReference>
<evidence type="ECO:0000256" key="8">
    <source>
        <dbReference type="ARBA" id="ARBA00023002"/>
    </source>
</evidence>
<keyword evidence="8 12" id="KW-0560">Oxidoreductase</keyword>
<comment type="similarity">
    <text evidence="12">Belongs to the tetrahydrofolate dehydrogenase/cyclohydrolase family.</text>
</comment>